<gene>
    <name evidence="2" type="ORF">I573_01242</name>
</gene>
<dbReference type="eggNOG" id="ENOG503172B">
    <property type="taxonomic scope" value="Bacteria"/>
</dbReference>
<dbReference type="AlphaFoldDB" id="S0P020"/>
<dbReference type="OrthoDB" id="9803613at2"/>
<dbReference type="STRING" id="1140003.OMY_01438"/>
<sequence>MGLFDGLLGNNTKTDTANVTRELQSILISNETVDLAFTLIRDLVVFTNKRLIIVDKQGVTGKKSQYHSIPYRSISHFSIETSGHFDLDAELDIWISSAVEPTITLPFRKDDSILAIQQALATAVLH</sequence>
<name>S0P020_9ENTE</name>
<evidence type="ECO:0000313" key="3">
    <source>
        <dbReference type="Proteomes" id="UP000015961"/>
    </source>
</evidence>
<dbReference type="InterPro" id="IPR012544">
    <property type="entry name" value="PHb"/>
</dbReference>
<accession>S0P020</accession>
<dbReference type="RefSeq" id="WP_016185886.1">
    <property type="nucleotide sequence ID" value="NZ_ASWO01000005.1"/>
</dbReference>
<comment type="caution">
    <text evidence="2">The sequence shown here is derived from an EMBL/GenBank/DDBJ whole genome shotgun (WGS) entry which is preliminary data.</text>
</comment>
<dbReference type="PANTHER" id="PTHR35796:SF3">
    <property type="entry name" value="BHLH DOMAIN-CONTAINING PROTEIN"/>
    <property type="match status" value="1"/>
</dbReference>
<organism evidence="2 3">
    <name type="scientific">Enterococcus sulfureus ATCC 49903</name>
    <dbReference type="NCBI Taxonomy" id="1140003"/>
    <lineage>
        <taxon>Bacteria</taxon>
        <taxon>Bacillati</taxon>
        <taxon>Bacillota</taxon>
        <taxon>Bacilli</taxon>
        <taxon>Lactobacillales</taxon>
        <taxon>Enterococcaceae</taxon>
        <taxon>Enterococcus</taxon>
    </lineage>
</organism>
<dbReference type="InterPro" id="IPR037063">
    <property type="entry name" value="PHb_sf"/>
</dbReference>
<proteinExistence type="predicted"/>
<protein>
    <recommendedName>
        <fullName evidence="1">Bacterial Pleckstrin homology domain-containing protein</fullName>
    </recommendedName>
</protein>
<dbReference type="SUPFAM" id="SSF50729">
    <property type="entry name" value="PH domain-like"/>
    <property type="match status" value="1"/>
</dbReference>
<reference evidence="2 3" key="1">
    <citation type="submission" date="2013-03" db="EMBL/GenBank/DDBJ databases">
        <title>The Genome Sequence of Enterococcus sulfureus ATCC_49903 (PacBio/Illumina hybrid assembly).</title>
        <authorList>
            <consortium name="The Broad Institute Genomics Platform"/>
            <consortium name="The Broad Institute Genome Sequencing Center for Infectious Disease"/>
            <person name="Earl A."/>
            <person name="Russ C."/>
            <person name="Gilmore M."/>
            <person name="Surin D."/>
            <person name="Walker B."/>
            <person name="Young S."/>
            <person name="Zeng Q."/>
            <person name="Gargeya S."/>
            <person name="Fitzgerald M."/>
            <person name="Haas B."/>
            <person name="Abouelleil A."/>
            <person name="Allen A.W."/>
            <person name="Alvarado L."/>
            <person name="Arachchi H.M."/>
            <person name="Berlin A.M."/>
            <person name="Chapman S.B."/>
            <person name="Gainer-Dewar J."/>
            <person name="Goldberg J."/>
            <person name="Griggs A."/>
            <person name="Gujja S."/>
            <person name="Hansen M."/>
            <person name="Howarth C."/>
            <person name="Imamovic A."/>
            <person name="Ireland A."/>
            <person name="Larimer J."/>
            <person name="McCowan C."/>
            <person name="Murphy C."/>
            <person name="Pearson M."/>
            <person name="Poon T.W."/>
            <person name="Priest M."/>
            <person name="Roberts A."/>
            <person name="Saif S."/>
            <person name="Shea T."/>
            <person name="Sisk P."/>
            <person name="Sykes S."/>
            <person name="Wortman J."/>
            <person name="Nusbaum C."/>
            <person name="Birren B."/>
        </authorList>
    </citation>
    <scope>NUCLEOTIDE SEQUENCE [LARGE SCALE GENOMIC DNA]</scope>
    <source>
        <strain evidence="2 3">ATCC 49903</strain>
    </source>
</reference>
<dbReference type="PANTHER" id="PTHR35796">
    <property type="entry name" value="HYPOTHETICAL CYTOSOLIC PROTEIN"/>
    <property type="match status" value="1"/>
</dbReference>
<evidence type="ECO:0000259" key="1">
    <source>
        <dbReference type="Pfam" id="PF08000"/>
    </source>
</evidence>
<dbReference type="CDD" id="cd13225">
    <property type="entry name" value="PH-like_bacteria"/>
    <property type="match status" value="1"/>
</dbReference>
<keyword evidence="3" id="KW-1185">Reference proteome</keyword>
<evidence type="ECO:0000313" key="2">
    <source>
        <dbReference type="EMBL" id="EOT83520.1"/>
    </source>
</evidence>
<dbReference type="Gene3D" id="2.30.29.50">
    <property type="entry name" value="Bacterial Pleckstrin homology domain"/>
    <property type="match status" value="1"/>
</dbReference>
<dbReference type="EMBL" id="ASWO01000005">
    <property type="protein sequence ID" value="EOT83520.1"/>
    <property type="molecule type" value="Genomic_DNA"/>
</dbReference>
<dbReference type="PATRIC" id="fig|1140003.3.peg.1391"/>
<dbReference type="Pfam" id="PF08000">
    <property type="entry name" value="bPH_1"/>
    <property type="match status" value="1"/>
</dbReference>
<dbReference type="Proteomes" id="UP000015961">
    <property type="component" value="Unassembled WGS sequence"/>
</dbReference>
<feature type="domain" description="Bacterial Pleckstrin homology" evidence="1">
    <location>
        <begin position="2"/>
        <end position="124"/>
    </location>
</feature>